<evidence type="ECO:0000313" key="1">
    <source>
        <dbReference type="EMBL" id="ETJ30592.1"/>
    </source>
</evidence>
<name>W1XK04_9ZZZZ</name>
<comment type="caution">
    <text evidence="1">The sequence shown here is derived from an EMBL/GenBank/DDBJ whole genome shotgun (WGS) entry which is preliminary data.</text>
</comment>
<dbReference type="EMBL" id="AZMM01014890">
    <property type="protein sequence ID" value="ETJ30592.1"/>
    <property type="molecule type" value="Genomic_DNA"/>
</dbReference>
<reference evidence="1" key="1">
    <citation type="submission" date="2013-12" db="EMBL/GenBank/DDBJ databases">
        <title>A Varibaculum cambriense genome reconstructed from a premature infant gut community with otherwise low bacterial novelty that shifts toward anaerobic metabolism during the third week of life.</title>
        <authorList>
            <person name="Brown C.T."/>
            <person name="Sharon I."/>
            <person name="Thomas B.C."/>
            <person name="Castelle C.J."/>
            <person name="Morowitz M.J."/>
            <person name="Banfield J.F."/>
        </authorList>
    </citation>
    <scope>NUCLEOTIDE SEQUENCE</scope>
</reference>
<feature type="non-terminal residue" evidence="1">
    <location>
        <position position="56"/>
    </location>
</feature>
<proteinExistence type="predicted"/>
<protein>
    <submittedName>
        <fullName evidence="1">Major facilitator superfamily MFS_1</fullName>
    </submittedName>
</protein>
<organism evidence="1">
    <name type="scientific">human gut metagenome</name>
    <dbReference type="NCBI Taxonomy" id="408170"/>
    <lineage>
        <taxon>unclassified sequences</taxon>
        <taxon>metagenomes</taxon>
        <taxon>organismal metagenomes</taxon>
    </lineage>
</organism>
<gene>
    <name evidence="1" type="ORF">Q604_UNBC14890G0001</name>
</gene>
<accession>W1XK04</accession>
<sequence length="56" mass="6268">MKKYYPYLITVSHMINDSCQSVLPALLPLFIYTYGLSLEQAGFLILANTALSSLLQ</sequence>
<dbReference type="AlphaFoldDB" id="W1XK04"/>